<dbReference type="InterPro" id="IPR018062">
    <property type="entry name" value="HTH_AraC-typ_CS"/>
</dbReference>
<dbReference type="InterPro" id="IPR009057">
    <property type="entry name" value="Homeodomain-like_sf"/>
</dbReference>
<dbReference type="PANTHER" id="PTHR43280:SF2">
    <property type="entry name" value="HTH-TYPE TRANSCRIPTIONAL REGULATOR EXSA"/>
    <property type="match status" value="1"/>
</dbReference>
<gene>
    <name evidence="9" type="ORF">BRYFOR_05857</name>
</gene>
<keyword evidence="2" id="KW-0805">Transcription regulation</keyword>
<evidence type="ECO:0000256" key="5">
    <source>
        <dbReference type="ARBA" id="ARBA00024867"/>
    </source>
</evidence>
<dbReference type="GO" id="GO:0000160">
    <property type="term" value="P:phosphorelay signal transduction system"/>
    <property type="evidence" value="ECO:0007669"/>
    <property type="project" value="InterPro"/>
</dbReference>
<evidence type="ECO:0000256" key="4">
    <source>
        <dbReference type="ARBA" id="ARBA00023163"/>
    </source>
</evidence>
<dbReference type="AlphaFoldDB" id="C6LB63"/>
<keyword evidence="10" id="KW-1185">Reference proteome</keyword>
<evidence type="ECO:0000256" key="1">
    <source>
        <dbReference type="ARBA" id="ARBA00018672"/>
    </source>
</evidence>
<keyword evidence="6" id="KW-0597">Phosphoprotein</keyword>
<dbReference type="InterPro" id="IPR001789">
    <property type="entry name" value="Sig_transdc_resp-reg_receiver"/>
</dbReference>
<dbReference type="PROSITE" id="PS01124">
    <property type="entry name" value="HTH_ARAC_FAMILY_2"/>
    <property type="match status" value="1"/>
</dbReference>
<evidence type="ECO:0000313" key="9">
    <source>
        <dbReference type="EMBL" id="EET62193.1"/>
    </source>
</evidence>
<dbReference type="SMART" id="SM00448">
    <property type="entry name" value="REC"/>
    <property type="match status" value="1"/>
</dbReference>
<dbReference type="Gene3D" id="3.40.50.2300">
    <property type="match status" value="1"/>
</dbReference>
<dbReference type="eggNOG" id="COG2207">
    <property type="taxonomic scope" value="Bacteria"/>
</dbReference>
<dbReference type="OrthoDB" id="2990361at2"/>
<evidence type="ECO:0000256" key="2">
    <source>
        <dbReference type="ARBA" id="ARBA00023015"/>
    </source>
</evidence>
<dbReference type="Gene3D" id="1.10.10.60">
    <property type="entry name" value="Homeodomain-like"/>
    <property type="match status" value="2"/>
</dbReference>
<feature type="domain" description="Response regulatory" evidence="8">
    <location>
        <begin position="3"/>
        <end position="119"/>
    </location>
</feature>
<protein>
    <recommendedName>
        <fullName evidence="1">Stage 0 sporulation protein A homolog</fullName>
    </recommendedName>
</protein>
<evidence type="ECO:0000256" key="6">
    <source>
        <dbReference type="PROSITE-ProRule" id="PRU00169"/>
    </source>
</evidence>
<dbReference type="PANTHER" id="PTHR43280">
    <property type="entry name" value="ARAC-FAMILY TRANSCRIPTIONAL REGULATOR"/>
    <property type="match status" value="1"/>
</dbReference>
<reference evidence="9" key="1">
    <citation type="submission" date="2009-07" db="EMBL/GenBank/DDBJ databases">
        <authorList>
            <person name="Weinstock G."/>
            <person name="Sodergren E."/>
            <person name="Clifton S."/>
            <person name="Fulton L."/>
            <person name="Fulton B."/>
            <person name="Courtney L."/>
            <person name="Fronick C."/>
            <person name="Harrison M."/>
            <person name="Strong C."/>
            <person name="Farmer C."/>
            <person name="Delahaunty K."/>
            <person name="Markovic C."/>
            <person name="Hall O."/>
            <person name="Minx P."/>
            <person name="Tomlinson C."/>
            <person name="Mitreva M."/>
            <person name="Nelson J."/>
            <person name="Hou S."/>
            <person name="Wollam A."/>
            <person name="Pepin K.H."/>
            <person name="Johnson M."/>
            <person name="Bhonagiri V."/>
            <person name="Nash W.E."/>
            <person name="Warren W."/>
            <person name="Chinwalla A."/>
            <person name="Mardis E.R."/>
            <person name="Wilson R.K."/>
        </authorList>
    </citation>
    <scope>NUCLEOTIDE SEQUENCE [LARGE SCALE GENOMIC DNA]</scope>
    <source>
        <strain evidence="9">DSM 14469</strain>
    </source>
</reference>
<dbReference type="InterPro" id="IPR020449">
    <property type="entry name" value="Tscrpt_reg_AraC-type_HTH"/>
</dbReference>
<feature type="modified residue" description="4-aspartylphosphate" evidence="6">
    <location>
        <position position="54"/>
    </location>
</feature>
<dbReference type="Pfam" id="PF00072">
    <property type="entry name" value="Response_reg"/>
    <property type="match status" value="1"/>
</dbReference>
<dbReference type="GO" id="GO:0003700">
    <property type="term" value="F:DNA-binding transcription factor activity"/>
    <property type="evidence" value="ECO:0007669"/>
    <property type="project" value="InterPro"/>
</dbReference>
<dbReference type="GO" id="GO:0043565">
    <property type="term" value="F:sequence-specific DNA binding"/>
    <property type="evidence" value="ECO:0007669"/>
    <property type="project" value="InterPro"/>
</dbReference>
<evidence type="ECO:0000256" key="3">
    <source>
        <dbReference type="ARBA" id="ARBA00023125"/>
    </source>
</evidence>
<dbReference type="CDD" id="cd17536">
    <property type="entry name" value="REC_YesN-like"/>
    <property type="match status" value="1"/>
</dbReference>
<feature type="domain" description="HTH araC/xylS-type" evidence="7">
    <location>
        <begin position="415"/>
        <end position="513"/>
    </location>
</feature>
<proteinExistence type="predicted"/>
<dbReference type="eggNOG" id="COG4753">
    <property type="taxonomic scope" value="Bacteria"/>
</dbReference>
<keyword evidence="4" id="KW-0804">Transcription</keyword>
<dbReference type="InterPro" id="IPR011006">
    <property type="entry name" value="CheY-like_superfamily"/>
</dbReference>
<name>C6LB63_9FIRM</name>
<dbReference type="PRINTS" id="PR00032">
    <property type="entry name" value="HTHARAC"/>
</dbReference>
<evidence type="ECO:0000313" key="10">
    <source>
        <dbReference type="Proteomes" id="UP000005561"/>
    </source>
</evidence>
<evidence type="ECO:0000259" key="8">
    <source>
        <dbReference type="PROSITE" id="PS50110"/>
    </source>
</evidence>
<dbReference type="InterPro" id="IPR018060">
    <property type="entry name" value="HTH_AraC"/>
</dbReference>
<organism evidence="9 10">
    <name type="scientific">Marvinbryantia formatexigens DSM 14469</name>
    <dbReference type="NCBI Taxonomy" id="478749"/>
    <lineage>
        <taxon>Bacteria</taxon>
        <taxon>Bacillati</taxon>
        <taxon>Bacillota</taxon>
        <taxon>Clostridia</taxon>
        <taxon>Lachnospirales</taxon>
        <taxon>Lachnospiraceae</taxon>
        <taxon>Marvinbryantia</taxon>
    </lineage>
</organism>
<keyword evidence="3" id="KW-0238">DNA-binding</keyword>
<sequence length="517" mass="60706">MFRILIVDDEKKHRSGLIRLLYTMYPEDMLLEADSAEQALEIMSLLECEIVITDIRMPGMDGMELVWRIRGEFPDTAVIILSGYGEFQYAKDAIKYGVSDYLLKPVDIGEVKKCLDKVKGEITERRNRNQNQETMKSQLRETESVYMEYLMQQFVRNAEFEKREKIREIFPIEQPGYLMLCEISAGEGGFDAQEFRMAVKSYIKSASSYSFSAGEKNLYAILVLSAQKENHFWFETMRRALQKTLPGCGFAFYVSSVQENMYKQMQKAYEEALTVWKYRFYSLGDYCDFDLLGGRLDGEIEEIADLLNPMLEKIKQNDIISAFQMLKSAVVKNMEDKLPEPGKLCRAVMLLLFQIVKALDSMMSEEMKQKTDESLMRIYQSQTLERLLRFVYGFLLEIGKNINFQKEIRGVDVLEHCREYLEKHYMDEITMEMIAEKYYFNASYFSTVFKNYFGKSFSGYMTELRMQKAKEFLISTDWKIKEIASKTGYRDANYFIRAFKKFYGYTPEEYRKLSAQD</sequence>
<dbReference type="PROSITE" id="PS50110">
    <property type="entry name" value="RESPONSE_REGULATORY"/>
    <property type="match status" value="1"/>
</dbReference>
<dbReference type="Proteomes" id="UP000005561">
    <property type="component" value="Unassembled WGS sequence"/>
</dbReference>
<dbReference type="RefSeq" id="WP_006860654.1">
    <property type="nucleotide sequence ID" value="NZ_ACCL02000003.1"/>
</dbReference>
<comment type="caution">
    <text evidence="9">The sequence shown here is derived from an EMBL/GenBank/DDBJ whole genome shotgun (WGS) entry which is preliminary data.</text>
</comment>
<dbReference type="PROSITE" id="PS00041">
    <property type="entry name" value="HTH_ARAC_FAMILY_1"/>
    <property type="match status" value="1"/>
</dbReference>
<dbReference type="SMART" id="SM00342">
    <property type="entry name" value="HTH_ARAC"/>
    <property type="match status" value="1"/>
</dbReference>
<dbReference type="STRING" id="168384.SAMN05660368_01331"/>
<dbReference type="SUPFAM" id="SSF46689">
    <property type="entry name" value="Homeodomain-like"/>
    <property type="match status" value="2"/>
</dbReference>
<evidence type="ECO:0000259" key="7">
    <source>
        <dbReference type="PROSITE" id="PS01124"/>
    </source>
</evidence>
<dbReference type="EMBL" id="ACCL02000003">
    <property type="protein sequence ID" value="EET62193.1"/>
    <property type="molecule type" value="Genomic_DNA"/>
</dbReference>
<dbReference type="Pfam" id="PF12833">
    <property type="entry name" value="HTH_18"/>
    <property type="match status" value="1"/>
</dbReference>
<dbReference type="SUPFAM" id="SSF52172">
    <property type="entry name" value="CheY-like"/>
    <property type="match status" value="1"/>
</dbReference>
<comment type="function">
    <text evidence="5">May play the central regulatory role in sporulation. It may be an element of the effector pathway responsible for the activation of sporulation genes in response to nutritional stress. Spo0A may act in concert with spo0H (a sigma factor) to control the expression of some genes that are critical to the sporulation process.</text>
</comment>
<accession>C6LB63</accession>